<dbReference type="EMBL" id="QWLA01000063">
    <property type="protein sequence ID" value="RIH84111.1"/>
    <property type="molecule type" value="Genomic_DNA"/>
</dbReference>
<dbReference type="PANTHER" id="PTHR14359">
    <property type="entry name" value="HOMO-OLIGOMERIC FLAVIN CONTAINING CYS DECARBOXYLASE FAMILY"/>
    <property type="match status" value="1"/>
</dbReference>
<reference evidence="2 3" key="1">
    <citation type="submission" date="2018-08" db="EMBL/GenBank/DDBJ databases">
        <title>Meiothermus roseus NBRC 110900 genome sequencing project.</title>
        <authorList>
            <person name="Da Costa M.S."/>
            <person name="Albuquerque L."/>
            <person name="Raposo P."/>
            <person name="Froufe H.J.C."/>
            <person name="Barroso C.S."/>
            <person name="Egas C."/>
        </authorList>
    </citation>
    <scope>NUCLEOTIDE SEQUENCE [LARGE SCALE GENOMIC DNA]</scope>
    <source>
        <strain evidence="2 3">NBRC 110900</strain>
    </source>
</reference>
<dbReference type="Proteomes" id="UP000265341">
    <property type="component" value="Unassembled WGS sequence"/>
</dbReference>
<dbReference type="AlphaFoldDB" id="A0A399EPN7"/>
<dbReference type="GO" id="GO:0015937">
    <property type="term" value="P:coenzyme A biosynthetic process"/>
    <property type="evidence" value="ECO:0007669"/>
    <property type="project" value="TreeGrafter"/>
</dbReference>
<dbReference type="InterPro" id="IPR003382">
    <property type="entry name" value="Flavoprotein"/>
</dbReference>
<gene>
    <name evidence="2" type="primary">mrsD</name>
    <name evidence="2" type="ORF">Mrose_02787</name>
</gene>
<dbReference type="InterPro" id="IPR036551">
    <property type="entry name" value="Flavin_trans-like"/>
</dbReference>
<dbReference type="OrthoDB" id="9802554at2"/>
<dbReference type="PANTHER" id="PTHR14359:SF6">
    <property type="entry name" value="PHOSPHOPANTOTHENOYLCYSTEINE DECARBOXYLASE"/>
    <property type="match status" value="1"/>
</dbReference>
<dbReference type="Pfam" id="PF02441">
    <property type="entry name" value="Flavoprotein"/>
    <property type="match status" value="1"/>
</dbReference>
<dbReference type="Gene3D" id="3.40.50.1950">
    <property type="entry name" value="Flavin prenyltransferase-like"/>
    <property type="match status" value="1"/>
</dbReference>
<name>A0A399EPN7_9DEIN</name>
<dbReference type="RefSeq" id="WP_119279284.1">
    <property type="nucleotide sequence ID" value="NZ_QWLA01000063.1"/>
</dbReference>
<dbReference type="SUPFAM" id="SSF52507">
    <property type="entry name" value="Homo-oligomeric flavin-containing Cys decarboxylases, HFCD"/>
    <property type="match status" value="1"/>
</dbReference>
<keyword evidence="3" id="KW-1185">Reference proteome</keyword>
<feature type="domain" description="Flavoprotein" evidence="1">
    <location>
        <begin position="8"/>
        <end position="177"/>
    </location>
</feature>
<evidence type="ECO:0000313" key="2">
    <source>
        <dbReference type="EMBL" id="RIH84111.1"/>
    </source>
</evidence>
<dbReference type="EC" id="4.1.1.-" evidence="2"/>
<organism evidence="2 3">
    <name type="scientific">Calidithermus roseus</name>
    <dbReference type="NCBI Taxonomy" id="1644118"/>
    <lineage>
        <taxon>Bacteria</taxon>
        <taxon>Thermotogati</taxon>
        <taxon>Deinococcota</taxon>
        <taxon>Deinococci</taxon>
        <taxon>Thermales</taxon>
        <taxon>Thermaceae</taxon>
        <taxon>Calidithermus</taxon>
    </lineage>
</organism>
<dbReference type="GO" id="GO:0010181">
    <property type="term" value="F:FMN binding"/>
    <property type="evidence" value="ECO:0007669"/>
    <property type="project" value="TreeGrafter"/>
</dbReference>
<dbReference type="GO" id="GO:0071513">
    <property type="term" value="C:phosphopantothenoylcysteine decarboxylase complex"/>
    <property type="evidence" value="ECO:0007669"/>
    <property type="project" value="TreeGrafter"/>
</dbReference>
<comment type="caution">
    <text evidence="2">The sequence shown here is derived from an EMBL/GenBank/DDBJ whole genome shotgun (WGS) entry which is preliminary data.</text>
</comment>
<dbReference type="GO" id="GO:0004633">
    <property type="term" value="F:phosphopantothenoylcysteine decarboxylase activity"/>
    <property type="evidence" value="ECO:0007669"/>
    <property type="project" value="TreeGrafter"/>
</dbReference>
<evidence type="ECO:0000259" key="1">
    <source>
        <dbReference type="Pfam" id="PF02441"/>
    </source>
</evidence>
<keyword evidence="2" id="KW-0456">Lyase</keyword>
<sequence>MSSSLCDNLLVGVSGGIQCVNLHNYLFHFRTVLARQVKVIMTPSAAKMVSPAVLELYLDDRVFVDFWDRSTEVKTPHIQLTRWADLFVVIPACADIISKAANGIADNLLAAAIVSYPGPVIFAPSMNPSMWRSPAVQRNLRTLTTDGHYVIPPAPGVAVGSGEWETGMAAPTPEEVVRHLRHVRMRRLKEEYWDEATREKPKTPFQRKLERLQLMTEAAAEPPLVNPTPTPP</sequence>
<accession>A0A399EPN7</accession>
<proteinExistence type="predicted"/>
<protein>
    <submittedName>
        <fullName evidence="2">Mersacidin decarboxylase</fullName>
        <ecNumber evidence="2">4.1.1.-</ecNumber>
    </submittedName>
</protein>
<evidence type="ECO:0000313" key="3">
    <source>
        <dbReference type="Proteomes" id="UP000265341"/>
    </source>
</evidence>